<dbReference type="VEuPathDB" id="FungiDB:LCOR_05204.1"/>
<evidence type="ECO:0000256" key="1">
    <source>
        <dbReference type="ARBA" id="ARBA00006247"/>
    </source>
</evidence>
<dbReference type="AlphaFoldDB" id="A0A068RY26"/>
<dbReference type="PROSITE" id="PS00759">
    <property type="entry name" value="ARGE_DAPE_CPG2_2"/>
    <property type="match status" value="1"/>
</dbReference>
<dbReference type="Proteomes" id="UP000027586">
    <property type="component" value="Unassembled WGS sequence"/>
</dbReference>
<dbReference type="SUPFAM" id="SSF53187">
    <property type="entry name" value="Zn-dependent exopeptidases"/>
    <property type="match status" value="1"/>
</dbReference>
<evidence type="ECO:0000313" key="6">
    <source>
        <dbReference type="Proteomes" id="UP000027586"/>
    </source>
</evidence>
<evidence type="ECO:0000256" key="3">
    <source>
        <dbReference type="ARBA" id="ARBA00022723"/>
    </source>
</evidence>
<evidence type="ECO:0000313" key="5">
    <source>
        <dbReference type="EMBL" id="CDH53901.1"/>
    </source>
</evidence>
<dbReference type="Gene3D" id="3.40.630.10">
    <property type="entry name" value="Zn peptidases"/>
    <property type="match status" value="1"/>
</dbReference>
<dbReference type="PANTHER" id="PTHR43270">
    <property type="entry name" value="BETA-ALA-HIS DIPEPTIDASE"/>
    <property type="match status" value="1"/>
</dbReference>
<dbReference type="PANTHER" id="PTHR43270:SF4">
    <property type="entry name" value="CARNOSINE DIPEPTIDASE 2, ISOFORM A"/>
    <property type="match status" value="1"/>
</dbReference>
<accession>A0A068RY26</accession>
<name>A0A068RY26_9FUNG</name>
<dbReference type="MEROPS" id="M20.005"/>
<proteinExistence type="inferred from homology"/>
<comment type="caution">
    <text evidence="5">The sequence shown here is derived from an EMBL/GenBank/DDBJ whole genome shotgun (WGS) entry which is preliminary data.</text>
</comment>
<dbReference type="GO" id="GO:0008233">
    <property type="term" value="F:peptidase activity"/>
    <property type="evidence" value="ECO:0007669"/>
    <property type="project" value="UniProtKB-KW"/>
</dbReference>
<organism evidence="5 6">
    <name type="scientific">Lichtheimia corymbifera JMRC:FSU:9682</name>
    <dbReference type="NCBI Taxonomy" id="1263082"/>
    <lineage>
        <taxon>Eukaryota</taxon>
        <taxon>Fungi</taxon>
        <taxon>Fungi incertae sedis</taxon>
        <taxon>Mucoromycota</taxon>
        <taxon>Mucoromycotina</taxon>
        <taxon>Mucoromycetes</taxon>
        <taxon>Mucorales</taxon>
        <taxon>Lichtheimiaceae</taxon>
        <taxon>Lichtheimia</taxon>
    </lineage>
</organism>
<dbReference type="GO" id="GO:0046872">
    <property type="term" value="F:metal ion binding"/>
    <property type="evidence" value="ECO:0007669"/>
    <property type="project" value="UniProtKB-KW"/>
</dbReference>
<dbReference type="InterPro" id="IPR051458">
    <property type="entry name" value="Cyt/Met_Dipeptidase"/>
</dbReference>
<comment type="similarity">
    <text evidence="1">Belongs to the peptidase M20A family.</text>
</comment>
<keyword evidence="6" id="KW-1185">Reference proteome</keyword>
<dbReference type="EMBL" id="CBTN010000020">
    <property type="protein sequence ID" value="CDH53901.1"/>
    <property type="molecule type" value="Genomic_DNA"/>
</dbReference>
<dbReference type="InterPro" id="IPR002933">
    <property type="entry name" value="Peptidase_M20"/>
</dbReference>
<protein>
    <submittedName>
        <fullName evidence="5">Cndp dipeptidase</fullName>
    </submittedName>
</protein>
<keyword evidence="4" id="KW-0378">Hydrolase</keyword>
<gene>
    <name evidence="5" type="ORF">LCOR_05204.1</name>
</gene>
<dbReference type="InterPro" id="IPR001261">
    <property type="entry name" value="ArgE/DapE_CS"/>
</dbReference>
<evidence type="ECO:0000256" key="4">
    <source>
        <dbReference type="ARBA" id="ARBA00022801"/>
    </source>
</evidence>
<dbReference type="Pfam" id="PF01546">
    <property type="entry name" value="Peptidase_M20"/>
    <property type="match status" value="1"/>
</dbReference>
<sequence>MSDQFLEYVEKHQEAFIDRLRKAVAIPSVSSDPGHRQDVFRMAEFLQNELKALGADNIETRDPGMQDFNGQQIPLPPIVLATVGNNPAKKTILVYGHYDVQPALKEDGWSTNPFELVEDEQQRLIGRGSSDDKGPVLGWINVVEAHKSLGLELPVNLKFCLEGMEESGSEGLDAIIYKEAKGYFADVDAVCISDNYWLGTTKPCLTYGLRGVSYFHMTVKGPARDLHSGVFGGTVHEPMTDLFAVMSKLVAPNGKIQVPGIYDMVRPLTGGATHL</sequence>
<dbReference type="OrthoDB" id="7832001at2759"/>
<keyword evidence="3" id="KW-0479">Metal-binding</keyword>
<keyword evidence="2" id="KW-0645">Protease</keyword>
<reference evidence="5" key="1">
    <citation type="submission" date="2013-08" db="EMBL/GenBank/DDBJ databases">
        <title>Gene expansion shapes genome architecture in the human pathogen Lichtheimia corymbifera: an evolutionary genomics analysis in the ancient terrestrial Mucorales (Mucoromycotina).</title>
        <authorList>
            <person name="Schwartze V.U."/>
            <person name="Winter S."/>
            <person name="Shelest E."/>
            <person name="Marcet-Houben M."/>
            <person name="Horn F."/>
            <person name="Wehner S."/>
            <person name="Hoffmann K."/>
            <person name="Riege K."/>
            <person name="Sammeth M."/>
            <person name="Nowrousian M."/>
            <person name="Valiante V."/>
            <person name="Linde J."/>
            <person name="Jacobsen I.D."/>
            <person name="Marz M."/>
            <person name="Brakhage A.A."/>
            <person name="Gabaldon T."/>
            <person name="Bocker S."/>
            <person name="Voigt K."/>
        </authorList>
    </citation>
    <scope>NUCLEOTIDE SEQUENCE [LARGE SCALE GENOMIC DNA]</scope>
    <source>
        <strain evidence="5">FSU 9682</strain>
    </source>
</reference>
<evidence type="ECO:0000256" key="2">
    <source>
        <dbReference type="ARBA" id="ARBA00022670"/>
    </source>
</evidence>
<dbReference type="GO" id="GO:0006508">
    <property type="term" value="P:proteolysis"/>
    <property type="evidence" value="ECO:0007669"/>
    <property type="project" value="UniProtKB-KW"/>
</dbReference>